<dbReference type="InterPro" id="IPR036291">
    <property type="entry name" value="NAD(P)-bd_dom_sf"/>
</dbReference>
<dbReference type="EC" id="1.1.1.320" evidence="5"/>
<dbReference type="PANTHER" id="PTHR44085">
    <property type="entry name" value="SEPIAPTERIN REDUCTASE"/>
    <property type="match status" value="1"/>
</dbReference>
<dbReference type="OrthoDB" id="9794387at2"/>
<sequence length="242" mass="27128">MNNVLIITGGSKGIGNAIVKKYSQENYKVYSLSRTIIDVQNVTQTPVDLLNIKEAKNALEMLIDEIKKSTITSITLINNAGRLGEIANLEHINYQDIHQSVFLNTTIPLIFSSLFINQLSELNCKKQIINISSGAAKKPYEGWSVYCSSKAALDMITATIAKEQENIEYGVKSFGIRPGVVDTNMQSQIRTTEVSNFKNVQRFIDLKNNNELYSPDYVAERIYNLDISNKLVNGQTIDLREV</sequence>
<dbReference type="PROSITE" id="PS00061">
    <property type="entry name" value="ADH_SHORT"/>
    <property type="match status" value="1"/>
</dbReference>
<dbReference type="Gene3D" id="3.40.50.720">
    <property type="entry name" value="NAD(P)-binding Rossmann-like Domain"/>
    <property type="match status" value="1"/>
</dbReference>
<evidence type="ECO:0000256" key="4">
    <source>
        <dbReference type="ARBA" id="ARBA00023002"/>
    </source>
</evidence>
<protein>
    <submittedName>
        <fullName evidence="5">Benzil reductase ((S)-benzoin forming)</fullName>
        <ecNumber evidence="5">1.1.1.320</ecNumber>
    </submittedName>
</protein>
<dbReference type="AlphaFoldDB" id="A0A238U8Z3"/>
<dbReference type="Proteomes" id="UP000215214">
    <property type="component" value="Chromosome TJEJU"/>
</dbReference>
<name>A0A238U8Z3_9FLAO</name>
<comment type="subcellular location">
    <subcellularLocation>
        <location evidence="1">Cytoplasm</location>
    </subcellularLocation>
</comment>
<keyword evidence="3" id="KW-0521">NADP</keyword>
<organism evidence="5 6">
    <name type="scientific">Tenacibaculum jejuense</name>
    <dbReference type="NCBI Taxonomy" id="584609"/>
    <lineage>
        <taxon>Bacteria</taxon>
        <taxon>Pseudomonadati</taxon>
        <taxon>Bacteroidota</taxon>
        <taxon>Flavobacteriia</taxon>
        <taxon>Flavobacteriales</taxon>
        <taxon>Flavobacteriaceae</taxon>
        <taxon>Tenacibaculum</taxon>
    </lineage>
</organism>
<dbReference type="GO" id="GO:0004757">
    <property type="term" value="F:sepiapterin reductase (NADP+) activity"/>
    <property type="evidence" value="ECO:0007669"/>
    <property type="project" value="TreeGrafter"/>
</dbReference>
<dbReference type="GO" id="GO:0005737">
    <property type="term" value="C:cytoplasm"/>
    <property type="evidence" value="ECO:0007669"/>
    <property type="project" value="UniProtKB-SubCell"/>
</dbReference>
<gene>
    <name evidence="5" type="primary">yueD</name>
    <name evidence="5" type="ORF">TJEJU_1956</name>
</gene>
<dbReference type="Pfam" id="PF00106">
    <property type="entry name" value="adh_short"/>
    <property type="match status" value="1"/>
</dbReference>
<evidence type="ECO:0000256" key="2">
    <source>
        <dbReference type="ARBA" id="ARBA00022490"/>
    </source>
</evidence>
<keyword evidence="4 5" id="KW-0560">Oxidoreductase</keyword>
<evidence type="ECO:0000256" key="3">
    <source>
        <dbReference type="ARBA" id="ARBA00022857"/>
    </source>
</evidence>
<accession>A0A238U8Z3</accession>
<evidence type="ECO:0000313" key="5">
    <source>
        <dbReference type="EMBL" id="SNR15659.1"/>
    </source>
</evidence>
<dbReference type="InterPro" id="IPR002347">
    <property type="entry name" value="SDR_fam"/>
</dbReference>
<dbReference type="PANTHER" id="PTHR44085:SF2">
    <property type="entry name" value="SEPIAPTERIN REDUCTASE"/>
    <property type="match status" value="1"/>
</dbReference>
<keyword evidence="2" id="KW-0963">Cytoplasm</keyword>
<dbReference type="KEGG" id="tje:TJEJU_1956"/>
<dbReference type="SUPFAM" id="SSF51735">
    <property type="entry name" value="NAD(P)-binding Rossmann-fold domains"/>
    <property type="match status" value="1"/>
</dbReference>
<dbReference type="PRINTS" id="PR00081">
    <property type="entry name" value="GDHRDH"/>
</dbReference>
<proteinExistence type="predicted"/>
<reference evidence="5 6" key="1">
    <citation type="submission" date="2017-07" db="EMBL/GenBank/DDBJ databases">
        <authorList>
            <person name="Sun Z.S."/>
            <person name="Albrecht U."/>
            <person name="Echele G."/>
            <person name="Lee C.C."/>
        </authorList>
    </citation>
    <scope>NUCLEOTIDE SEQUENCE [LARGE SCALE GENOMIC DNA]</scope>
    <source>
        <strain evidence="6">type strain: KCTC 22618</strain>
    </source>
</reference>
<dbReference type="GO" id="GO:0006729">
    <property type="term" value="P:tetrahydrobiopterin biosynthetic process"/>
    <property type="evidence" value="ECO:0007669"/>
    <property type="project" value="TreeGrafter"/>
</dbReference>
<dbReference type="RefSeq" id="WP_095071603.1">
    <property type="nucleotide sequence ID" value="NZ_LT899436.1"/>
</dbReference>
<dbReference type="InterPro" id="IPR020904">
    <property type="entry name" value="Sc_DH/Rdtase_CS"/>
</dbReference>
<keyword evidence="6" id="KW-1185">Reference proteome</keyword>
<evidence type="ECO:0000256" key="1">
    <source>
        <dbReference type="ARBA" id="ARBA00004496"/>
    </source>
</evidence>
<dbReference type="EMBL" id="LT899436">
    <property type="protein sequence ID" value="SNR15659.1"/>
    <property type="molecule type" value="Genomic_DNA"/>
</dbReference>
<evidence type="ECO:0000313" key="6">
    <source>
        <dbReference type="Proteomes" id="UP000215214"/>
    </source>
</evidence>
<dbReference type="InterPro" id="IPR051721">
    <property type="entry name" value="Biopterin_syn/organic_redct"/>
</dbReference>